<dbReference type="OrthoDB" id="732558at2759"/>
<comment type="similarity">
    <text evidence="1">Belongs to the GEM family.</text>
</comment>
<dbReference type="InterPro" id="IPR004182">
    <property type="entry name" value="GRAM"/>
</dbReference>
<dbReference type="PANTHER" id="PTHR31969">
    <property type="entry name" value="GEM-LIKE PROTEIN 2"/>
    <property type="match status" value="1"/>
</dbReference>
<protein>
    <recommendedName>
        <fullName evidence="3">GRAM domain-containing protein</fullName>
    </recommendedName>
</protein>
<evidence type="ECO:0000313" key="5">
    <source>
        <dbReference type="Proteomes" id="UP001085076"/>
    </source>
</evidence>
<sequence length="248" mass="27484">MEKTSLGEEEKLGTKVMGAPATPDAHPENQRAAAFWTPRSSDDHHYVLEHTPVPRPASSPMESILDVFNTWTKRAEELATNVWHNWKTAPSKSDAALGKLNLTVKAITEGGFESLYKQTFPTDPSERLKKSFACYLSTMTGPVAGTLYLSTMHLAFCSDRPLSFTAPSGQETWSYYKVMIPLAKIANVNPVTLKENPPEKYIQIVTVDAHEFWFMGFVSYDKAVTHLLDAIADFAAASHPIPGPQINQ</sequence>
<feature type="compositionally biased region" description="Basic and acidic residues" evidence="2">
    <location>
        <begin position="1"/>
        <end position="13"/>
    </location>
</feature>
<dbReference type="Gene3D" id="2.30.29.30">
    <property type="entry name" value="Pleckstrin-homology domain (PH domain)/Phosphotyrosine-binding domain (PTB)"/>
    <property type="match status" value="1"/>
</dbReference>
<reference evidence="4" key="1">
    <citation type="submission" date="2021-03" db="EMBL/GenBank/DDBJ databases">
        <authorList>
            <person name="Li Z."/>
            <person name="Yang C."/>
        </authorList>
    </citation>
    <scope>NUCLEOTIDE SEQUENCE</scope>
    <source>
        <strain evidence="4">Dzin_1.0</strain>
        <tissue evidence="4">Leaf</tissue>
    </source>
</reference>
<evidence type="ECO:0000313" key="4">
    <source>
        <dbReference type="EMBL" id="KAJ0973573.1"/>
    </source>
</evidence>
<feature type="region of interest" description="Disordered" evidence="2">
    <location>
        <begin position="1"/>
        <end position="26"/>
    </location>
</feature>
<keyword evidence="5" id="KW-1185">Reference proteome</keyword>
<name>A0A9D5CHT4_9LILI</name>
<gene>
    <name evidence="4" type="ORF">J5N97_021532</name>
</gene>
<evidence type="ECO:0000256" key="1">
    <source>
        <dbReference type="ARBA" id="ARBA00009414"/>
    </source>
</evidence>
<dbReference type="SMART" id="SM00568">
    <property type="entry name" value="GRAM"/>
    <property type="match status" value="1"/>
</dbReference>
<dbReference type="InterPro" id="IPR037848">
    <property type="entry name" value="GEM-like"/>
</dbReference>
<reference evidence="4" key="2">
    <citation type="journal article" date="2022" name="Hortic Res">
        <title>The genome of Dioscorea zingiberensis sheds light on the biosynthesis, origin and evolution of the medicinally important diosgenin saponins.</title>
        <authorList>
            <person name="Li Y."/>
            <person name="Tan C."/>
            <person name="Li Z."/>
            <person name="Guo J."/>
            <person name="Li S."/>
            <person name="Chen X."/>
            <person name="Wang C."/>
            <person name="Dai X."/>
            <person name="Yang H."/>
            <person name="Song W."/>
            <person name="Hou L."/>
            <person name="Xu J."/>
            <person name="Tong Z."/>
            <person name="Xu A."/>
            <person name="Yuan X."/>
            <person name="Wang W."/>
            <person name="Yang Q."/>
            <person name="Chen L."/>
            <person name="Sun Z."/>
            <person name="Wang K."/>
            <person name="Pan B."/>
            <person name="Chen J."/>
            <person name="Bao Y."/>
            <person name="Liu F."/>
            <person name="Qi X."/>
            <person name="Gang D.R."/>
            <person name="Wen J."/>
            <person name="Li J."/>
        </authorList>
    </citation>
    <scope>NUCLEOTIDE SEQUENCE</scope>
    <source>
        <strain evidence="4">Dzin_1.0</strain>
    </source>
</reference>
<evidence type="ECO:0000259" key="3">
    <source>
        <dbReference type="SMART" id="SM00568"/>
    </source>
</evidence>
<dbReference type="Proteomes" id="UP001085076">
    <property type="component" value="Miscellaneous, Linkage group lg05"/>
</dbReference>
<dbReference type="CDD" id="cd13222">
    <property type="entry name" value="PH-GRAM_GEM"/>
    <property type="match status" value="1"/>
</dbReference>
<comment type="caution">
    <text evidence="4">The sequence shown here is derived from an EMBL/GenBank/DDBJ whole genome shotgun (WGS) entry which is preliminary data.</text>
</comment>
<organism evidence="4 5">
    <name type="scientific">Dioscorea zingiberensis</name>
    <dbReference type="NCBI Taxonomy" id="325984"/>
    <lineage>
        <taxon>Eukaryota</taxon>
        <taxon>Viridiplantae</taxon>
        <taxon>Streptophyta</taxon>
        <taxon>Embryophyta</taxon>
        <taxon>Tracheophyta</taxon>
        <taxon>Spermatophyta</taxon>
        <taxon>Magnoliopsida</taxon>
        <taxon>Liliopsida</taxon>
        <taxon>Dioscoreales</taxon>
        <taxon>Dioscoreaceae</taxon>
        <taxon>Dioscorea</taxon>
    </lineage>
</organism>
<feature type="domain" description="GRAM" evidence="3">
    <location>
        <begin position="114"/>
        <end position="192"/>
    </location>
</feature>
<dbReference type="Pfam" id="PF02893">
    <property type="entry name" value="GRAM"/>
    <property type="match status" value="1"/>
</dbReference>
<evidence type="ECO:0000256" key="2">
    <source>
        <dbReference type="SAM" id="MobiDB-lite"/>
    </source>
</evidence>
<dbReference type="InterPro" id="IPR011993">
    <property type="entry name" value="PH-like_dom_sf"/>
</dbReference>
<dbReference type="AlphaFoldDB" id="A0A9D5CHT4"/>
<dbReference type="EMBL" id="JAGGNH010000005">
    <property type="protein sequence ID" value="KAJ0973573.1"/>
    <property type="molecule type" value="Genomic_DNA"/>
</dbReference>
<accession>A0A9D5CHT4</accession>
<proteinExistence type="inferred from homology"/>